<evidence type="ECO:0000313" key="2">
    <source>
        <dbReference type="EMBL" id="MDM4016063.1"/>
    </source>
</evidence>
<reference evidence="2 3" key="1">
    <citation type="submission" date="2023-06" db="EMBL/GenBank/DDBJ databases">
        <title>Roseiconus lacunae JC819 isolated from Gulf of Mannar region, Tamil Nadu.</title>
        <authorList>
            <person name="Pk S."/>
            <person name="Ch S."/>
            <person name="Ch V.R."/>
        </authorList>
    </citation>
    <scope>NUCLEOTIDE SEQUENCE [LARGE SCALE GENOMIC DNA]</scope>
    <source>
        <strain evidence="2 3">JC819</strain>
    </source>
</reference>
<evidence type="ECO:0000313" key="3">
    <source>
        <dbReference type="Proteomes" id="UP001239462"/>
    </source>
</evidence>
<name>A0ABT7PHT6_9BACT</name>
<proteinExistence type="predicted"/>
<accession>A0ABT7PHT6</accession>
<evidence type="ECO:0008006" key="4">
    <source>
        <dbReference type="Google" id="ProtNLM"/>
    </source>
</evidence>
<gene>
    <name evidence="2" type="ORF">QTN89_11515</name>
</gene>
<dbReference type="Gene3D" id="1.25.10.10">
    <property type="entry name" value="Leucine-rich Repeat Variant"/>
    <property type="match status" value="1"/>
</dbReference>
<protein>
    <recommendedName>
        <fullName evidence="4">Squalene cyclase C-terminal domain-containing protein</fullName>
    </recommendedName>
</protein>
<evidence type="ECO:0000256" key="1">
    <source>
        <dbReference type="SAM" id="SignalP"/>
    </source>
</evidence>
<dbReference type="SUPFAM" id="SSF48239">
    <property type="entry name" value="Terpenoid cyclases/Protein prenyltransferases"/>
    <property type="match status" value="1"/>
</dbReference>
<dbReference type="InterPro" id="IPR008930">
    <property type="entry name" value="Terpenoid_cyclase/PrenylTrfase"/>
</dbReference>
<dbReference type="EMBL" id="JASZZN010000007">
    <property type="protein sequence ID" value="MDM4016063.1"/>
    <property type="molecule type" value="Genomic_DNA"/>
</dbReference>
<keyword evidence="1" id="KW-0732">Signal</keyword>
<keyword evidence="3" id="KW-1185">Reference proteome</keyword>
<dbReference type="InterPro" id="IPR016024">
    <property type="entry name" value="ARM-type_fold"/>
</dbReference>
<feature type="signal peptide" evidence="1">
    <location>
        <begin position="1"/>
        <end position="22"/>
    </location>
</feature>
<sequence>MRNLFFLLCLLSLLVATPTASAYTPDDPVVIQMVDRGVRFIEQSKPTNEGEHVVCAYAHYKVEHDDQNPFVAEGIRLAQKFAATIKNGQQYKSNYECAVSVLLLCEVSPTRYQNELATFKRFFDEVQLSNGGYTYPNEKKGDVSQTQYAILAIWTLDRHGFKLDYNRLYKAMEWLLLVQDRNGPWPYHGEVPRNPGLTAQKETSMSMALAGAASLLIGGDAFRMWGDTAPEEEDTGFVGLPKAVKVFKEDANQARRKKVKKPPEAPIKNAIGRMEVWRKANPESFSGNLYWFFYTAYTTERYESFVEIASGKPISKSPAWYNSLVTELMQLQSKETGGWENRAHTAPHVSTAFAVLFLIRSTQKALGTGASASTIGGQGFSSDVSKAQLVNGKAVTKSPAQTVSGMLQLLEGDGADELDGQALADSASLATDPVERSAQLDRLERLVRGSQSWQARRVSAKLLGMSDELRVVPALIYALSDGDKIVRLYARDGLRFISRKFEGFDLPDDPSNSELRQAERKWREWFLKMKPDYVFIDDV</sequence>
<dbReference type="Gene3D" id="1.50.10.20">
    <property type="match status" value="1"/>
</dbReference>
<organism evidence="2 3">
    <name type="scientific">Roseiconus lacunae</name>
    <dbReference type="NCBI Taxonomy" id="2605694"/>
    <lineage>
        <taxon>Bacteria</taxon>
        <taxon>Pseudomonadati</taxon>
        <taxon>Planctomycetota</taxon>
        <taxon>Planctomycetia</taxon>
        <taxon>Pirellulales</taxon>
        <taxon>Pirellulaceae</taxon>
        <taxon>Roseiconus</taxon>
    </lineage>
</organism>
<feature type="chain" id="PRO_5045687232" description="Squalene cyclase C-terminal domain-containing protein" evidence="1">
    <location>
        <begin position="23"/>
        <end position="539"/>
    </location>
</feature>
<dbReference type="RefSeq" id="WP_289163661.1">
    <property type="nucleotide sequence ID" value="NZ_CP141221.1"/>
</dbReference>
<dbReference type="InterPro" id="IPR011989">
    <property type="entry name" value="ARM-like"/>
</dbReference>
<dbReference type="SUPFAM" id="SSF48371">
    <property type="entry name" value="ARM repeat"/>
    <property type="match status" value="1"/>
</dbReference>
<dbReference type="Proteomes" id="UP001239462">
    <property type="component" value="Unassembled WGS sequence"/>
</dbReference>
<comment type="caution">
    <text evidence="2">The sequence shown here is derived from an EMBL/GenBank/DDBJ whole genome shotgun (WGS) entry which is preliminary data.</text>
</comment>